<feature type="region of interest" description="Disordered" evidence="2">
    <location>
        <begin position="1"/>
        <end position="43"/>
    </location>
</feature>
<evidence type="ECO:0000256" key="2">
    <source>
        <dbReference type="SAM" id="MobiDB-lite"/>
    </source>
</evidence>
<dbReference type="EMBL" id="JARBJD010000161">
    <property type="protein sequence ID" value="KAK2949176.1"/>
    <property type="molecule type" value="Genomic_DNA"/>
</dbReference>
<sequence>MISPHRRKSKNSGKTAKKKGSEGRREEEQGLKREDRERHDEEPVRQDLVDCGLNLSRRHCLSVGQHRIEGDAFQRILRHKPHRQHAPTRLVHQLPLLIATDTENWHAVHLSIIGDPSGHLTNMKQDVKHMYYDSKDGVNRGTRDGLSFNDDYKEKRAKEMTKGQRHHVQSLARGFKAFGKGMETGLTGVFVDPVRSAQREGAKGFFKCIGQGLPGTVVKPVVGTDDLATKTIDEVKYATTVFDQKRRGRVSALAELAGVFLCSLRCWHRCSISFNWPRRV</sequence>
<evidence type="ECO:0000313" key="3">
    <source>
        <dbReference type="EMBL" id="KAK2949176.1"/>
    </source>
</evidence>
<name>A0ABQ9X9E9_9EUKA</name>
<gene>
    <name evidence="3" type="ORF">BLNAU_15902</name>
</gene>
<keyword evidence="4" id="KW-1185">Reference proteome</keyword>
<dbReference type="Proteomes" id="UP001281761">
    <property type="component" value="Unassembled WGS sequence"/>
</dbReference>
<evidence type="ECO:0000313" key="4">
    <source>
        <dbReference type="Proteomes" id="UP001281761"/>
    </source>
</evidence>
<evidence type="ECO:0000256" key="1">
    <source>
        <dbReference type="ARBA" id="ARBA00006545"/>
    </source>
</evidence>
<dbReference type="InterPro" id="IPR026847">
    <property type="entry name" value="VPS13"/>
</dbReference>
<feature type="compositionally biased region" description="Basic and acidic residues" evidence="2">
    <location>
        <begin position="19"/>
        <end position="43"/>
    </location>
</feature>
<dbReference type="PANTHER" id="PTHR16166">
    <property type="entry name" value="VACUOLAR PROTEIN SORTING-ASSOCIATED PROTEIN VPS13"/>
    <property type="match status" value="1"/>
</dbReference>
<comment type="similarity">
    <text evidence="1">Belongs to the VPS13 family.</text>
</comment>
<accession>A0ABQ9X9E9</accession>
<organism evidence="3 4">
    <name type="scientific">Blattamonas nauphoetae</name>
    <dbReference type="NCBI Taxonomy" id="2049346"/>
    <lineage>
        <taxon>Eukaryota</taxon>
        <taxon>Metamonada</taxon>
        <taxon>Preaxostyla</taxon>
        <taxon>Oxymonadida</taxon>
        <taxon>Blattamonas</taxon>
    </lineage>
</organism>
<protein>
    <submittedName>
        <fullName evidence="3">Uncharacterized protein</fullName>
    </submittedName>
</protein>
<comment type="caution">
    <text evidence="3">The sequence shown here is derived from an EMBL/GenBank/DDBJ whole genome shotgun (WGS) entry which is preliminary data.</text>
</comment>
<reference evidence="3 4" key="1">
    <citation type="journal article" date="2022" name="bioRxiv">
        <title>Genomics of Preaxostyla Flagellates Illuminates Evolutionary Transitions and the Path Towards Mitochondrial Loss.</title>
        <authorList>
            <person name="Novak L.V.F."/>
            <person name="Treitli S.C."/>
            <person name="Pyrih J."/>
            <person name="Halakuc P."/>
            <person name="Pipaliya S.V."/>
            <person name="Vacek V."/>
            <person name="Brzon O."/>
            <person name="Soukal P."/>
            <person name="Eme L."/>
            <person name="Dacks J.B."/>
            <person name="Karnkowska A."/>
            <person name="Elias M."/>
            <person name="Hampl V."/>
        </authorList>
    </citation>
    <scope>NUCLEOTIDE SEQUENCE [LARGE SCALE GENOMIC DNA]</scope>
    <source>
        <strain evidence="3">NAU3</strain>
        <tissue evidence="3">Gut</tissue>
    </source>
</reference>
<feature type="compositionally biased region" description="Basic residues" evidence="2">
    <location>
        <begin position="1"/>
        <end position="18"/>
    </location>
</feature>
<dbReference type="PANTHER" id="PTHR16166:SF93">
    <property type="entry name" value="INTERMEMBRANE LIPID TRANSFER PROTEIN VPS13"/>
    <property type="match status" value="1"/>
</dbReference>
<proteinExistence type="inferred from homology"/>